<dbReference type="AlphaFoldDB" id="A0A1Y2LY19"/>
<sequence length="709" mass="79727">MRSTEREIRILHLLPGGRGDAVRCTTRVVSLDEHPVFETVSYVWGDRSGDVTIDVSGTPIAVTKNLYAGLLRLRHETAERNLWIDQICINQWDLEEKAAQVALMRDIYRQCAQCVTWMGEIPGDHSDKSQAASAAVFDFLRQSASAKDTPLRALPVMFQESEAGVAAREAFTEFSMYGNPWWSRIWTVQEAIIPPSGLLLWGPLAISRETVLTAARNLRDLDSLPSLPEGFAACRHKHTELLRRLLYPVHGFRHSETDNPLDLLMRWRHRKFTDARDKVYALLGLISPQAIPSAISCDYSIAVPELFAKVTLDLIKHEHGLRPLLGACELPHLTTNNPTWAIDFAQCNRIGKRQLKWWGHSHRYHAFSANGNHDLELVESLDPNVLGLMGVYIDEVVYTTELIRVDAQEPILFDKLREPISKCMRLLEKYKALEHVPDIYRDGFSWDSAVCRTLVGDLIMDELPLGRIATLGRERLQSDFEELFDKLQIFLNREVSLDFVPCTAAKVEAKCGSSISPSYSPSSPVYKTPSPTLAPLPFDSSPPSPARPPPTSSIAPNLNHPSESSSVPWWMATPSNHSSTFYRRSAKPRLLSECPNIDPYLLPNVRKWLARPIEGDVFVDLYESLVGMMENQTFFVTKRGYIGIGPPDTCASDQIWVFKGGNVPFVMRDAGSEGRKNHQLTLVGDAYVHGIMDGEAVDSQLQMQSVWIM</sequence>
<dbReference type="PANTHER" id="PTHR24148">
    <property type="entry name" value="ANKYRIN REPEAT DOMAIN-CONTAINING PROTEIN 39 HOMOLOG-RELATED"/>
    <property type="match status" value="1"/>
</dbReference>
<evidence type="ECO:0000313" key="4">
    <source>
        <dbReference type="Proteomes" id="UP000193240"/>
    </source>
</evidence>
<keyword evidence="4" id="KW-1185">Reference proteome</keyword>
<accession>A0A1Y2LY19</accession>
<dbReference type="PANTHER" id="PTHR24148:SF73">
    <property type="entry name" value="HET DOMAIN PROTEIN (AFU_ORTHOLOGUE AFUA_8G01020)"/>
    <property type="match status" value="1"/>
</dbReference>
<evidence type="ECO:0000256" key="1">
    <source>
        <dbReference type="SAM" id="MobiDB-lite"/>
    </source>
</evidence>
<dbReference type="InterPro" id="IPR052895">
    <property type="entry name" value="HetReg/Transcr_Mod"/>
</dbReference>
<feature type="compositionally biased region" description="Pro residues" evidence="1">
    <location>
        <begin position="540"/>
        <end position="551"/>
    </location>
</feature>
<dbReference type="STRING" id="105696.A0A1Y2LY19"/>
<reference evidence="3 4" key="1">
    <citation type="journal article" date="2017" name="Genome Announc.">
        <title>Genome sequence of the saprophytic ascomycete Epicoccum nigrum ICMP 19927 strain isolated from New Zealand.</title>
        <authorList>
            <person name="Fokin M."/>
            <person name="Fleetwood D."/>
            <person name="Weir B.S."/>
            <person name="Villas-Boas S.G."/>
        </authorList>
    </citation>
    <scope>NUCLEOTIDE SEQUENCE [LARGE SCALE GENOMIC DNA]</scope>
    <source>
        <strain evidence="3 4">ICMP 19927</strain>
    </source>
</reference>
<dbReference type="Proteomes" id="UP000193240">
    <property type="component" value="Unassembled WGS sequence"/>
</dbReference>
<dbReference type="InParanoid" id="A0A1Y2LY19"/>
<evidence type="ECO:0000313" key="3">
    <source>
        <dbReference type="EMBL" id="OSS48419.1"/>
    </source>
</evidence>
<dbReference type="OMA" id="YAWGSTR"/>
<feature type="region of interest" description="Disordered" evidence="1">
    <location>
        <begin position="531"/>
        <end position="560"/>
    </location>
</feature>
<feature type="domain" description="Heterokaryon incompatibility" evidence="2">
    <location>
        <begin position="37"/>
        <end position="190"/>
    </location>
</feature>
<evidence type="ECO:0000259" key="2">
    <source>
        <dbReference type="Pfam" id="PF06985"/>
    </source>
</evidence>
<dbReference type="InterPro" id="IPR010730">
    <property type="entry name" value="HET"/>
</dbReference>
<organism evidence="3 4">
    <name type="scientific">Epicoccum nigrum</name>
    <name type="common">Soil fungus</name>
    <name type="synonym">Epicoccum purpurascens</name>
    <dbReference type="NCBI Taxonomy" id="105696"/>
    <lineage>
        <taxon>Eukaryota</taxon>
        <taxon>Fungi</taxon>
        <taxon>Dikarya</taxon>
        <taxon>Ascomycota</taxon>
        <taxon>Pezizomycotina</taxon>
        <taxon>Dothideomycetes</taxon>
        <taxon>Pleosporomycetidae</taxon>
        <taxon>Pleosporales</taxon>
        <taxon>Pleosporineae</taxon>
        <taxon>Didymellaceae</taxon>
        <taxon>Epicoccum</taxon>
    </lineage>
</organism>
<proteinExistence type="predicted"/>
<dbReference type="EMBL" id="KZ107846">
    <property type="protein sequence ID" value="OSS48419.1"/>
    <property type="molecule type" value="Genomic_DNA"/>
</dbReference>
<dbReference type="Pfam" id="PF26639">
    <property type="entry name" value="Het-6_barrel"/>
    <property type="match status" value="1"/>
</dbReference>
<protein>
    <recommendedName>
        <fullName evidence="2">Heterokaryon incompatibility domain-containing protein</fullName>
    </recommendedName>
</protein>
<dbReference type="Pfam" id="PF06985">
    <property type="entry name" value="HET"/>
    <property type="match status" value="1"/>
</dbReference>
<name>A0A1Y2LY19_EPING</name>
<gene>
    <name evidence="3" type="ORF">B5807_07670</name>
</gene>